<dbReference type="AlphaFoldDB" id="A0A0C2M1F6"/>
<dbReference type="EMBL" id="JWZT01005390">
    <property type="protein sequence ID" value="KII60910.1"/>
    <property type="molecule type" value="Genomic_DNA"/>
</dbReference>
<gene>
    <name evidence="2" type="ORF">RF11_13882</name>
</gene>
<organism evidence="2 3">
    <name type="scientific">Thelohanellus kitauei</name>
    <name type="common">Myxosporean</name>
    <dbReference type="NCBI Taxonomy" id="669202"/>
    <lineage>
        <taxon>Eukaryota</taxon>
        <taxon>Metazoa</taxon>
        <taxon>Cnidaria</taxon>
        <taxon>Myxozoa</taxon>
        <taxon>Myxosporea</taxon>
        <taxon>Bivalvulida</taxon>
        <taxon>Platysporina</taxon>
        <taxon>Myxobolidae</taxon>
        <taxon>Thelohanellus</taxon>
    </lineage>
</organism>
<feature type="region of interest" description="Disordered" evidence="1">
    <location>
        <begin position="114"/>
        <end position="140"/>
    </location>
</feature>
<evidence type="ECO:0000313" key="3">
    <source>
        <dbReference type="Proteomes" id="UP000031668"/>
    </source>
</evidence>
<accession>A0A0C2M1F6</accession>
<comment type="caution">
    <text evidence="2">The sequence shown here is derived from an EMBL/GenBank/DDBJ whole genome shotgun (WGS) entry which is preliminary data.</text>
</comment>
<protein>
    <submittedName>
        <fullName evidence="2">Uncharacterized protein</fullName>
    </submittedName>
</protein>
<keyword evidence="3" id="KW-1185">Reference proteome</keyword>
<name>A0A0C2M1F6_THEKT</name>
<feature type="compositionally biased region" description="Basic and acidic residues" evidence="1">
    <location>
        <begin position="119"/>
        <end position="140"/>
    </location>
</feature>
<evidence type="ECO:0000256" key="1">
    <source>
        <dbReference type="SAM" id="MobiDB-lite"/>
    </source>
</evidence>
<sequence length="256" mass="29258">MKDSSTEEGPNRVFIKLYNKKSQTASITFNIDKQVGRSIVKEVTLQVSDIKKPGHHMQSRLNINVGVPHQRYVEVLDKEFTYRSSISQRDYITLNIKNFSMTSIKRSEVVEPFDDDVDSNDKEMASEIPEKSSDKPDHSKIDENVAEIDASDSFETPDIVSPVNEPVVSNSLENKNVIPENTFSEFQQNQLEENGYVEENSIPIKSRKVNAPVNKPVRANHCRNKKRIPEKLSSKHGYNTLEENRYSKDTIGWEVV</sequence>
<dbReference type="Proteomes" id="UP000031668">
    <property type="component" value="Unassembled WGS sequence"/>
</dbReference>
<evidence type="ECO:0000313" key="2">
    <source>
        <dbReference type="EMBL" id="KII60910.1"/>
    </source>
</evidence>
<proteinExistence type="predicted"/>
<reference evidence="2 3" key="1">
    <citation type="journal article" date="2014" name="Genome Biol. Evol.">
        <title>The genome of the myxosporean Thelohanellus kitauei shows adaptations to nutrient acquisition within its fish host.</title>
        <authorList>
            <person name="Yang Y."/>
            <person name="Xiong J."/>
            <person name="Zhou Z."/>
            <person name="Huo F."/>
            <person name="Miao W."/>
            <person name="Ran C."/>
            <person name="Liu Y."/>
            <person name="Zhang J."/>
            <person name="Feng J."/>
            <person name="Wang M."/>
            <person name="Wang M."/>
            <person name="Wang L."/>
            <person name="Yao B."/>
        </authorList>
    </citation>
    <scope>NUCLEOTIDE SEQUENCE [LARGE SCALE GENOMIC DNA]</scope>
    <source>
        <strain evidence="2">Wuqing</strain>
    </source>
</reference>